<evidence type="ECO:0000256" key="3">
    <source>
        <dbReference type="ARBA" id="ARBA00023289"/>
    </source>
</evidence>
<reference evidence="7" key="1">
    <citation type="submission" date="2024-03" db="EMBL/GenBank/DDBJ databases">
        <title>WGS assembly of Saponaria officinalis var. Norfolk2.</title>
        <authorList>
            <person name="Jenkins J."/>
            <person name="Shu S."/>
            <person name="Grimwood J."/>
            <person name="Barry K."/>
            <person name="Goodstein D."/>
            <person name="Schmutz J."/>
            <person name="Leebens-Mack J."/>
            <person name="Osbourn A."/>
        </authorList>
    </citation>
    <scope>NUCLEOTIDE SEQUENCE [LARGE SCALE GENOMIC DNA]</scope>
    <source>
        <strain evidence="7">JIC</strain>
    </source>
</reference>
<evidence type="ECO:0000259" key="6">
    <source>
        <dbReference type="PROSITE" id="PS50846"/>
    </source>
</evidence>
<feature type="domain" description="HMA" evidence="6">
    <location>
        <begin position="16"/>
        <end position="80"/>
    </location>
</feature>
<dbReference type="PANTHER" id="PTHR46195:SF18">
    <property type="entry name" value="SUPEROXIDE DISMUTASE 1 COPPER CHAPERONE-LIKE PROTEIN"/>
    <property type="match status" value="1"/>
</dbReference>
<organism evidence="7 8">
    <name type="scientific">Saponaria officinalis</name>
    <name type="common">Common soapwort</name>
    <name type="synonym">Lychnis saponaria</name>
    <dbReference type="NCBI Taxonomy" id="3572"/>
    <lineage>
        <taxon>Eukaryota</taxon>
        <taxon>Viridiplantae</taxon>
        <taxon>Streptophyta</taxon>
        <taxon>Embryophyta</taxon>
        <taxon>Tracheophyta</taxon>
        <taxon>Spermatophyta</taxon>
        <taxon>Magnoliopsida</taxon>
        <taxon>eudicotyledons</taxon>
        <taxon>Gunneridae</taxon>
        <taxon>Pentapetalae</taxon>
        <taxon>Caryophyllales</taxon>
        <taxon>Caryophyllaceae</taxon>
        <taxon>Caryophylleae</taxon>
        <taxon>Saponaria</taxon>
    </lineage>
</organism>
<evidence type="ECO:0000313" key="8">
    <source>
        <dbReference type="Proteomes" id="UP001443914"/>
    </source>
</evidence>
<keyword evidence="1" id="KW-0488">Methylation</keyword>
<sequence>MGEQEQMQDYGQVCKIIEVEYKISMYCNACEKSIARVISKIKGVEKFVTDMIRHRVIVTGRFCPNKVLKKLKKKTGKKVSIIEREEEKDDEWEEESNEGQHNNFEETLDRSVTVSNDFSILYHEWCGSNNPFFTIFSDENAHSCSIM</sequence>
<dbReference type="InterPro" id="IPR006121">
    <property type="entry name" value="HMA_dom"/>
</dbReference>
<dbReference type="Proteomes" id="UP001443914">
    <property type="component" value="Unassembled WGS sequence"/>
</dbReference>
<dbReference type="InterPro" id="IPR036163">
    <property type="entry name" value="HMA_dom_sf"/>
</dbReference>
<dbReference type="EMBL" id="JBDFQZ010000003">
    <property type="protein sequence ID" value="KAK9741536.1"/>
    <property type="molecule type" value="Genomic_DNA"/>
</dbReference>
<dbReference type="CDD" id="cd00371">
    <property type="entry name" value="HMA"/>
    <property type="match status" value="1"/>
</dbReference>
<accession>A0AAW1M6T6</accession>
<feature type="region of interest" description="Disordered" evidence="5">
    <location>
        <begin position="82"/>
        <end position="106"/>
    </location>
</feature>
<dbReference type="PANTHER" id="PTHR46195">
    <property type="entry name" value="HEAVY METAL-ASSOCIATED ISOPRENYLATED PLANT PROTEIN 7"/>
    <property type="match status" value="1"/>
</dbReference>
<evidence type="ECO:0000256" key="2">
    <source>
        <dbReference type="ARBA" id="ARBA00022723"/>
    </source>
</evidence>
<name>A0AAW1M6T6_SAPOF</name>
<dbReference type="AlphaFoldDB" id="A0AAW1M6T6"/>
<dbReference type="Pfam" id="PF00403">
    <property type="entry name" value="HMA"/>
    <property type="match status" value="1"/>
</dbReference>
<dbReference type="GO" id="GO:0046872">
    <property type="term" value="F:metal ion binding"/>
    <property type="evidence" value="ECO:0007669"/>
    <property type="project" value="UniProtKB-KW"/>
</dbReference>
<gene>
    <name evidence="7" type="ORF">RND81_03G112600</name>
</gene>
<comment type="caution">
    <text evidence="7">The sequence shown here is derived from an EMBL/GenBank/DDBJ whole genome shotgun (WGS) entry which is preliminary data.</text>
</comment>
<dbReference type="Gene3D" id="3.30.70.100">
    <property type="match status" value="1"/>
</dbReference>
<keyword evidence="3" id="KW-0636">Prenylation</keyword>
<protein>
    <recommendedName>
        <fullName evidence="6">HMA domain-containing protein</fullName>
    </recommendedName>
</protein>
<dbReference type="InterPro" id="IPR044577">
    <property type="entry name" value="HIPP4/7/8/17/18/19"/>
</dbReference>
<evidence type="ECO:0000313" key="7">
    <source>
        <dbReference type="EMBL" id="KAK9741536.1"/>
    </source>
</evidence>
<feature type="compositionally biased region" description="Acidic residues" evidence="5">
    <location>
        <begin position="86"/>
        <end position="97"/>
    </location>
</feature>
<comment type="similarity">
    <text evidence="4">Belongs to the HIPP family.</text>
</comment>
<keyword evidence="3" id="KW-0449">Lipoprotein</keyword>
<keyword evidence="2" id="KW-0479">Metal-binding</keyword>
<proteinExistence type="inferred from homology"/>
<dbReference type="PROSITE" id="PS50846">
    <property type="entry name" value="HMA_2"/>
    <property type="match status" value="1"/>
</dbReference>
<keyword evidence="8" id="KW-1185">Reference proteome</keyword>
<evidence type="ECO:0000256" key="1">
    <source>
        <dbReference type="ARBA" id="ARBA00022481"/>
    </source>
</evidence>
<evidence type="ECO:0000256" key="5">
    <source>
        <dbReference type="SAM" id="MobiDB-lite"/>
    </source>
</evidence>
<dbReference type="SUPFAM" id="SSF55008">
    <property type="entry name" value="HMA, heavy metal-associated domain"/>
    <property type="match status" value="1"/>
</dbReference>
<evidence type="ECO:0000256" key="4">
    <source>
        <dbReference type="ARBA" id="ARBA00024045"/>
    </source>
</evidence>